<organism evidence="2 3">
    <name type="scientific">Actinomarinicola tropica</name>
    <dbReference type="NCBI Taxonomy" id="2789776"/>
    <lineage>
        <taxon>Bacteria</taxon>
        <taxon>Bacillati</taxon>
        <taxon>Actinomycetota</taxon>
        <taxon>Acidimicrobiia</taxon>
        <taxon>Acidimicrobiales</taxon>
        <taxon>Iamiaceae</taxon>
        <taxon>Actinomarinicola</taxon>
    </lineage>
</organism>
<accession>A0A5Q2RIC0</accession>
<dbReference type="InterPro" id="IPR041325">
    <property type="entry name" value="Gln_deamidase_2"/>
</dbReference>
<dbReference type="AlphaFoldDB" id="A0A5Q2RIC0"/>
<dbReference type="Gene3D" id="3.10.620.30">
    <property type="match status" value="1"/>
</dbReference>
<dbReference type="Proteomes" id="UP000334019">
    <property type="component" value="Chromosome"/>
</dbReference>
<sequence>MPDENVIIAVPTEVGPEERAAVGFDDGSRARIDLTDERAAGLAEILAGLRDLRRPAYVELDAATGAVVELRIPHVSRVARVMTLDEDVVAVQLELSHARHLLRADTDGYEGMRDLLRRSVEDGTVLVVTEDDRHHIIDVRPSRWEIEWPPPVRQQLPRWLRWVPEPLVPVVRRVFHLSEDALSWLLWWLFPVSGAKARQVFDALNTLSCHPVNVPVPCIPFLYPDDGCWGRAHEMTRLMKGMSVRPRKVWIEGWLGPATRNNPSCEVFWGWHVAPTLRVRRWLWIFMARTEVIDPALFGGPVAQSTWKSVQNDPNATLTPSSASIFYLWGSVTDPDNSQTEGVLATYRLHLRNRSLSPSGPPPYAHCPV</sequence>
<feature type="domain" description="Protein glutaminase" evidence="1">
    <location>
        <begin position="198"/>
        <end position="309"/>
    </location>
</feature>
<dbReference type="EMBL" id="CP045851">
    <property type="protein sequence ID" value="QGG94321.1"/>
    <property type="molecule type" value="Genomic_DNA"/>
</dbReference>
<evidence type="ECO:0000259" key="1">
    <source>
        <dbReference type="Pfam" id="PF18626"/>
    </source>
</evidence>
<gene>
    <name evidence="2" type="ORF">GH723_03955</name>
</gene>
<dbReference type="Pfam" id="PF18626">
    <property type="entry name" value="Gln_deamidase_2"/>
    <property type="match status" value="1"/>
</dbReference>
<proteinExistence type="predicted"/>
<evidence type="ECO:0000313" key="3">
    <source>
        <dbReference type="Proteomes" id="UP000334019"/>
    </source>
</evidence>
<dbReference type="RefSeq" id="WP_153758427.1">
    <property type="nucleotide sequence ID" value="NZ_CP045851.1"/>
</dbReference>
<name>A0A5Q2RIC0_9ACTN</name>
<reference evidence="2 3" key="1">
    <citation type="submission" date="2019-11" db="EMBL/GenBank/DDBJ databases">
        <authorList>
            <person name="He Y."/>
        </authorList>
    </citation>
    <scope>NUCLEOTIDE SEQUENCE [LARGE SCALE GENOMIC DNA]</scope>
    <source>
        <strain evidence="2 3">SCSIO 58843</strain>
    </source>
</reference>
<evidence type="ECO:0000313" key="2">
    <source>
        <dbReference type="EMBL" id="QGG94321.1"/>
    </source>
</evidence>
<dbReference type="KEGG" id="atq:GH723_03955"/>
<keyword evidence="3" id="KW-1185">Reference proteome</keyword>
<protein>
    <recommendedName>
        <fullName evidence="1">Protein glutaminase domain-containing protein</fullName>
    </recommendedName>
</protein>